<dbReference type="Pfam" id="PF01408">
    <property type="entry name" value="GFO_IDH_MocA"/>
    <property type="match status" value="1"/>
</dbReference>
<dbReference type="InterPro" id="IPR000683">
    <property type="entry name" value="Gfo/Idh/MocA-like_OxRdtase_N"/>
</dbReference>
<keyword evidence="6" id="KW-1185">Reference proteome</keyword>
<dbReference type="AlphaFoldDB" id="A0A4P6EHQ7"/>
<dbReference type="OrthoDB" id="9792085at2"/>
<dbReference type="EMBL" id="CP035494">
    <property type="protein sequence ID" value="QAY59657.1"/>
    <property type="molecule type" value="Genomic_DNA"/>
</dbReference>
<sequence>MTEAKTIGVGLISVGWMGKAHTRAYRSLPIVYPELGIAPRLVQAADVAPAGRGFAVDVLGYESAVADYREVIANPEVDVVSICAPNYLHKEIGVAAAEAGKPFWIEKPVGRGGAETEEVEAAADAAGVVTCIGFNYRWAPAVERARQLVSDGSLGRITNIRGRFFGGFSSNPDDPLTWRFLRKTSGSGVLGDLMGHLVDLIHYVVGPISSITAATGLYLSERPALPGSPDEGKLLPVENEDYATLLVRLGESAVGAGAIGSLEASRIAVGPRSEYGFEIFGTEGSVRWDFERMNELEIALTRTGANRGYIRAVADDYFPGFSRFQPSAGTGMGFDDLKVIEAARFLVGVAGGEQSSSNIHDAVASARVLDAAEKSAESGQWVDLPLVPGTTANTRKEA</sequence>
<dbReference type="PANTHER" id="PTHR43818:SF11">
    <property type="entry name" value="BCDNA.GH03377"/>
    <property type="match status" value="1"/>
</dbReference>
<dbReference type="GO" id="GO:0000166">
    <property type="term" value="F:nucleotide binding"/>
    <property type="evidence" value="ECO:0007669"/>
    <property type="project" value="InterPro"/>
</dbReference>
<dbReference type="Gene3D" id="3.30.360.10">
    <property type="entry name" value="Dihydrodipicolinate Reductase, domain 2"/>
    <property type="match status" value="1"/>
</dbReference>
<protein>
    <submittedName>
        <fullName evidence="5">Gfo/Idh/MocA family oxidoreductase</fullName>
    </submittedName>
</protein>
<proteinExistence type="predicted"/>
<keyword evidence="2" id="KW-0520">NAD</keyword>
<dbReference type="KEGG" id="mprt:ET475_06395"/>
<evidence type="ECO:0000259" key="4">
    <source>
        <dbReference type="Pfam" id="PF22725"/>
    </source>
</evidence>
<evidence type="ECO:0000259" key="3">
    <source>
        <dbReference type="Pfam" id="PF01408"/>
    </source>
</evidence>
<evidence type="ECO:0000313" key="5">
    <source>
        <dbReference type="EMBL" id="QAY59657.1"/>
    </source>
</evidence>
<keyword evidence="1" id="KW-0560">Oxidoreductase</keyword>
<dbReference type="InterPro" id="IPR036291">
    <property type="entry name" value="NAD(P)-bd_dom_sf"/>
</dbReference>
<dbReference type="PANTHER" id="PTHR43818">
    <property type="entry name" value="BCDNA.GH03377"/>
    <property type="match status" value="1"/>
</dbReference>
<accession>A0A4P6EHQ7</accession>
<dbReference type="Gene3D" id="3.40.50.720">
    <property type="entry name" value="NAD(P)-binding Rossmann-like Domain"/>
    <property type="match status" value="1"/>
</dbReference>
<dbReference type="InterPro" id="IPR050463">
    <property type="entry name" value="Gfo/Idh/MocA_oxidrdct_glycsds"/>
</dbReference>
<dbReference type="Pfam" id="PF22725">
    <property type="entry name" value="GFO_IDH_MocA_C3"/>
    <property type="match status" value="1"/>
</dbReference>
<dbReference type="SUPFAM" id="SSF51735">
    <property type="entry name" value="NAD(P)-binding Rossmann-fold domains"/>
    <property type="match status" value="1"/>
</dbReference>
<feature type="domain" description="GFO/IDH/MocA-like oxidoreductase" evidence="4">
    <location>
        <begin position="143"/>
        <end position="287"/>
    </location>
</feature>
<dbReference type="SUPFAM" id="SSF55347">
    <property type="entry name" value="Glyceraldehyde-3-phosphate dehydrogenase-like, C-terminal domain"/>
    <property type="match status" value="1"/>
</dbReference>
<dbReference type="InterPro" id="IPR055170">
    <property type="entry name" value="GFO_IDH_MocA-like_dom"/>
</dbReference>
<dbReference type="RefSeq" id="WP_129387436.1">
    <property type="nucleotide sequence ID" value="NZ_CP035494.1"/>
</dbReference>
<dbReference type="GO" id="GO:0016491">
    <property type="term" value="F:oxidoreductase activity"/>
    <property type="evidence" value="ECO:0007669"/>
    <property type="project" value="UniProtKB-KW"/>
</dbReference>
<feature type="domain" description="Gfo/Idh/MocA-like oxidoreductase N-terminal" evidence="3">
    <location>
        <begin position="8"/>
        <end position="133"/>
    </location>
</feature>
<evidence type="ECO:0000256" key="2">
    <source>
        <dbReference type="ARBA" id="ARBA00023027"/>
    </source>
</evidence>
<name>A0A4P6EHQ7_9MICO</name>
<dbReference type="Proteomes" id="UP000293995">
    <property type="component" value="Chromosome"/>
</dbReference>
<evidence type="ECO:0000313" key="6">
    <source>
        <dbReference type="Proteomes" id="UP000293995"/>
    </source>
</evidence>
<reference evidence="5 6" key="1">
    <citation type="submission" date="2019-01" db="EMBL/GenBank/DDBJ databases">
        <title>Genome sequencing of strain DFW100M-13.</title>
        <authorList>
            <person name="Heo J."/>
            <person name="Kim S.-J."/>
            <person name="Kim J.-S."/>
            <person name="Hong S.-B."/>
            <person name="Kwon S.-W."/>
        </authorList>
    </citation>
    <scope>NUCLEOTIDE SEQUENCE [LARGE SCALE GENOMIC DNA]</scope>
    <source>
        <strain evidence="5 6">DFW100M-13</strain>
    </source>
</reference>
<gene>
    <name evidence="5" type="ORF">ET475_06395</name>
</gene>
<organism evidence="5 6">
    <name type="scientific">Microbacterium protaetiae</name>
    <dbReference type="NCBI Taxonomy" id="2509458"/>
    <lineage>
        <taxon>Bacteria</taxon>
        <taxon>Bacillati</taxon>
        <taxon>Actinomycetota</taxon>
        <taxon>Actinomycetes</taxon>
        <taxon>Micrococcales</taxon>
        <taxon>Microbacteriaceae</taxon>
        <taxon>Microbacterium</taxon>
    </lineage>
</organism>
<evidence type="ECO:0000256" key="1">
    <source>
        <dbReference type="ARBA" id="ARBA00023002"/>
    </source>
</evidence>